<gene>
    <name evidence="1" type="ORF">KIL84_012452</name>
</gene>
<protein>
    <submittedName>
        <fullName evidence="1">Uncharacterized protein</fullName>
    </submittedName>
</protein>
<organism evidence="1 2">
    <name type="scientific">Mauremys mutica</name>
    <name type="common">yellowpond turtle</name>
    <dbReference type="NCBI Taxonomy" id="74926"/>
    <lineage>
        <taxon>Eukaryota</taxon>
        <taxon>Metazoa</taxon>
        <taxon>Chordata</taxon>
        <taxon>Craniata</taxon>
        <taxon>Vertebrata</taxon>
        <taxon>Euteleostomi</taxon>
        <taxon>Archelosauria</taxon>
        <taxon>Testudinata</taxon>
        <taxon>Testudines</taxon>
        <taxon>Cryptodira</taxon>
        <taxon>Durocryptodira</taxon>
        <taxon>Testudinoidea</taxon>
        <taxon>Geoemydidae</taxon>
        <taxon>Geoemydinae</taxon>
        <taxon>Mauremys</taxon>
    </lineage>
</organism>
<keyword evidence="2" id="KW-1185">Reference proteome</keyword>
<name>A0A9D3XQY9_9SAUR</name>
<reference evidence="1" key="1">
    <citation type="submission" date="2021-09" db="EMBL/GenBank/DDBJ databases">
        <title>The genome of Mauremys mutica provides insights into the evolution of semi-aquatic lifestyle.</title>
        <authorList>
            <person name="Gong S."/>
            <person name="Gao Y."/>
        </authorList>
    </citation>
    <scope>NUCLEOTIDE SEQUENCE</scope>
    <source>
        <strain evidence="1">MM-2020</strain>
        <tissue evidence="1">Muscle</tissue>
    </source>
</reference>
<dbReference type="EMBL" id="JAHDVG010000464">
    <property type="protein sequence ID" value="KAH1184511.1"/>
    <property type="molecule type" value="Genomic_DNA"/>
</dbReference>
<dbReference type="AlphaFoldDB" id="A0A9D3XQY9"/>
<accession>A0A9D3XQY9</accession>
<sequence>MSGCSSVEFPSLPVGVAMGNSALKPVKRKGNERKLNLGGSYRICTFNYGTLANMQYQNSGKLCIAASSTKSVMVSAFPIKRILNKFYTGLKQTIVAFSLLGKE</sequence>
<proteinExistence type="predicted"/>
<evidence type="ECO:0000313" key="2">
    <source>
        <dbReference type="Proteomes" id="UP000827986"/>
    </source>
</evidence>
<evidence type="ECO:0000313" key="1">
    <source>
        <dbReference type="EMBL" id="KAH1184511.1"/>
    </source>
</evidence>
<dbReference type="Proteomes" id="UP000827986">
    <property type="component" value="Unassembled WGS sequence"/>
</dbReference>
<comment type="caution">
    <text evidence="1">The sequence shown here is derived from an EMBL/GenBank/DDBJ whole genome shotgun (WGS) entry which is preliminary data.</text>
</comment>